<organism evidence="5 6">
    <name type="scientific">Aspergillus coremiiformis</name>
    <dbReference type="NCBI Taxonomy" id="138285"/>
    <lineage>
        <taxon>Eukaryota</taxon>
        <taxon>Fungi</taxon>
        <taxon>Dikarya</taxon>
        <taxon>Ascomycota</taxon>
        <taxon>Pezizomycotina</taxon>
        <taxon>Eurotiomycetes</taxon>
        <taxon>Eurotiomycetidae</taxon>
        <taxon>Eurotiales</taxon>
        <taxon>Aspergillaceae</taxon>
        <taxon>Aspergillus</taxon>
        <taxon>Aspergillus subgen. Circumdati</taxon>
    </lineage>
</organism>
<feature type="active site" description="Charge relay system" evidence="3">
    <location>
        <position position="145"/>
    </location>
</feature>
<dbReference type="PANTHER" id="PTHR46072">
    <property type="entry name" value="AMIDASE-RELATED-RELATED"/>
    <property type="match status" value="1"/>
</dbReference>
<feature type="active site" description="Charge relay system" evidence="3">
    <location>
        <position position="220"/>
    </location>
</feature>
<accession>A0A5N6Z3Z6</accession>
<keyword evidence="6" id="KW-1185">Reference proteome</keyword>
<feature type="active site" description="Acyl-ester intermediate" evidence="3">
    <location>
        <position position="244"/>
    </location>
</feature>
<sequence>MASVPVTATANTSQWESIALRKRAERASKIPKEWLLPATITDNPTASPASLLQSCGLLSQRESYLTDPDGHDAISLLQKLANSEITSTELVTAFCKRAAIAQQLSNCLTEILFDEAIARAHDVDKHLQRTGQVLGPLHGLPVTFKDSFDIQGQDSSIGIMALCYSPAQQNSLLYDILTGYGAIVIAKTTVPQTMLNADTDSIVFGRTVHPYNRLFGVAGSTGGEGALLALGGSACGVGSDGAGSVRMPAAVNGVVGYKPSGYRLPLDGRGIMGTGVMGTTTLGPVSVAGFLTRSVRDARLFTKLAANAQPWQKDPCIYPHLWQSLPLPTVSHLRIGVWSSNNFLHLHPPVQRGFTIAQDRLRHAGVQLVDFPGPDISGVWELQKEWTEIQDLSYLRELLSMEPHTKIVKATAIITKKTTPPPLTLPYLHSLNVRIRTLLRRMHDAWNSDGTPIDALLWVPAPHTAVPFDQYTYLGFTGLFNLIDWPAMALPLGMSANRQLDTKTPVTPFNDLDAEVQEIYHADSFHGLPLSVQLIGRRFEDEKLLAVSQVVHDIIRPTGLPLKL</sequence>
<evidence type="ECO:0000256" key="3">
    <source>
        <dbReference type="PIRSR" id="PIRSR001221-1"/>
    </source>
</evidence>
<dbReference type="InterPro" id="IPR023631">
    <property type="entry name" value="Amidase_dom"/>
</dbReference>
<evidence type="ECO:0000256" key="1">
    <source>
        <dbReference type="ARBA" id="ARBA00009199"/>
    </source>
</evidence>
<dbReference type="Gene3D" id="3.90.1300.10">
    <property type="entry name" value="Amidase signature (AS) domain"/>
    <property type="match status" value="1"/>
</dbReference>
<evidence type="ECO:0000313" key="6">
    <source>
        <dbReference type="Proteomes" id="UP000327118"/>
    </source>
</evidence>
<dbReference type="SUPFAM" id="SSF75304">
    <property type="entry name" value="Amidase signature (AS) enzymes"/>
    <property type="match status" value="1"/>
</dbReference>
<dbReference type="Pfam" id="PF01425">
    <property type="entry name" value="Amidase"/>
    <property type="match status" value="1"/>
</dbReference>
<comment type="similarity">
    <text evidence="1">Belongs to the amidase family.</text>
</comment>
<dbReference type="PANTHER" id="PTHR46072:SF11">
    <property type="entry name" value="AMIDASE-RELATED"/>
    <property type="match status" value="1"/>
</dbReference>
<gene>
    <name evidence="5" type="ORF">BDV28DRAFT_12476</name>
</gene>
<reference evidence="6" key="1">
    <citation type="submission" date="2019-04" db="EMBL/GenBank/DDBJ databases">
        <title>Friends and foes A comparative genomics studyof 23 Aspergillus species from section Flavi.</title>
        <authorList>
            <consortium name="DOE Joint Genome Institute"/>
            <person name="Kjaerbolling I."/>
            <person name="Vesth T."/>
            <person name="Frisvad J.C."/>
            <person name="Nybo J.L."/>
            <person name="Theobald S."/>
            <person name="Kildgaard S."/>
            <person name="Isbrandt T."/>
            <person name="Kuo A."/>
            <person name="Sato A."/>
            <person name="Lyhne E.K."/>
            <person name="Kogle M.E."/>
            <person name="Wiebenga A."/>
            <person name="Kun R.S."/>
            <person name="Lubbers R.J."/>
            <person name="Makela M.R."/>
            <person name="Barry K."/>
            <person name="Chovatia M."/>
            <person name="Clum A."/>
            <person name="Daum C."/>
            <person name="Haridas S."/>
            <person name="He G."/>
            <person name="LaButti K."/>
            <person name="Lipzen A."/>
            <person name="Mondo S."/>
            <person name="Riley R."/>
            <person name="Salamov A."/>
            <person name="Simmons B.A."/>
            <person name="Magnuson J.K."/>
            <person name="Henrissat B."/>
            <person name="Mortensen U.H."/>
            <person name="Larsen T.O."/>
            <person name="Devries R.P."/>
            <person name="Grigoriev I.V."/>
            <person name="Machida M."/>
            <person name="Baker S.E."/>
            <person name="Andersen M.R."/>
        </authorList>
    </citation>
    <scope>NUCLEOTIDE SEQUENCE [LARGE SCALE GENOMIC DNA]</scope>
    <source>
        <strain evidence="6">CBS 553.77</strain>
    </source>
</reference>
<dbReference type="GO" id="GO:0016787">
    <property type="term" value="F:hydrolase activity"/>
    <property type="evidence" value="ECO:0007669"/>
    <property type="project" value="UniProtKB-KW"/>
</dbReference>
<dbReference type="OrthoDB" id="6428749at2759"/>
<dbReference type="InterPro" id="IPR036928">
    <property type="entry name" value="AS_sf"/>
</dbReference>
<evidence type="ECO:0000256" key="2">
    <source>
        <dbReference type="ARBA" id="ARBA00022801"/>
    </source>
</evidence>
<name>A0A5N6Z3Z6_9EURO</name>
<protein>
    <submittedName>
        <fullName evidence="5">Amidase signature domain-containing protein</fullName>
    </submittedName>
</protein>
<dbReference type="PIRSF" id="PIRSF001221">
    <property type="entry name" value="Amidase_fungi"/>
    <property type="match status" value="1"/>
</dbReference>
<proteinExistence type="inferred from homology"/>
<evidence type="ECO:0000313" key="5">
    <source>
        <dbReference type="EMBL" id="KAE8351823.1"/>
    </source>
</evidence>
<dbReference type="EMBL" id="ML739153">
    <property type="protein sequence ID" value="KAE8351823.1"/>
    <property type="molecule type" value="Genomic_DNA"/>
</dbReference>
<dbReference type="Proteomes" id="UP000327118">
    <property type="component" value="Unassembled WGS sequence"/>
</dbReference>
<feature type="domain" description="Amidase" evidence="4">
    <location>
        <begin position="89"/>
        <end position="545"/>
    </location>
</feature>
<dbReference type="AlphaFoldDB" id="A0A5N6Z3Z6"/>
<keyword evidence="2" id="KW-0378">Hydrolase</keyword>
<evidence type="ECO:0000259" key="4">
    <source>
        <dbReference type="Pfam" id="PF01425"/>
    </source>
</evidence>